<evidence type="ECO:0000256" key="3">
    <source>
        <dbReference type="ARBA" id="ARBA00011245"/>
    </source>
</evidence>
<dbReference type="InterPro" id="IPR039787">
    <property type="entry name" value="ENDOU"/>
</dbReference>
<evidence type="ECO:0000259" key="12">
    <source>
        <dbReference type="PROSITE" id="PS51959"/>
    </source>
</evidence>
<keyword evidence="6" id="KW-0255">Endonuclease</keyword>
<comment type="caution">
    <text evidence="13">The sequence shown here is derived from an EMBL/GenBank/DDBJ whole genome shotgun (WGS) entry which is preliminary data.</text>
</comment>
<evidence type="ECO:0000256" key="4">
    <source>
        <dbReference type="ARBA" id="ARBA00022722"/>
    </source>
</evidence>
<keyword evidence="4" id="KW-0540">Nuclease</keyword>
<dbReference type="RefSeq" id="WP_132248910.1">
    <property type="nucleotide sequence ID" value="NZ_SLZU01000043.1"/>
</dbReference>
<feature type="domain" description="LTD" evidence="11">
    <location>
        <begin position="333"/>
        <end position="437"/>
    </location>
</feature>
<dbReference type="GO" id="GO:0004521">
    <property type="term" value="F:RNA endonuclease activity"/>
    <property type="evidence" value="ECO:0007669"/>
    <property type="project" value="InterPro"/>
</dbReference>
<reference evidence="13 14" key="1">
    <citation type="submission" date="2019-03" db="EMBL/GenBank/DDBJ databases">
        <title>Genomic Encyclopedia of Type Strains, Phase IV (KMG-IV): sequencing the most valuable type-strain genomes for metagenomic binning, comparative biology and taxonomic classification.</title>
        <authorList>
            <person name="Goeker M."/>
        </authorList>
    </citation>
    <scope>NUCLEOTIDE SEQUENCE [LARGE SCALE GENOMIC DNA]</scope>
    <source>
        <strain evidence="13 14">DSM 104836</strain>
    </source>
</reference>
<evidence type="ECO:0000313" key="13">
    <source>
        <dbReference type="EMBL" id="TCS51114.1"/>
    </source>
</evidence>
<dbReference type="Proteomes" id="UP000295696">
    <property type="component" value="Unassembled WGS sequence"/>
</dbReference>
<keyword evidence="5" id="KW-0479">Metal-binding</keyword>
<keyword evidence="14" id="KW-1185">Reference proteome</keyword>
<dbReference type="OrthoDB" id="9811262at2"/>
<keyword evidence="8" id="KW-0694">RNA-binding</keyword>
<dbReference type="GO" id="GO:0016829">
    <property type="term" value="F:lyase activity"/>
    <property type="evidence" value="ECO:0007669"/>
    <property type="project" value="UniProtKB-KW"/>
</dbReference>
<dbReference type="Pfam" id="PF09412">
    <property type="entry name" value="XendoU"/>
    <property type="match status" value="1"/>
</dbReference>
<organism evidence="13 14">
    <name type="scientific">Primorskyibacter sedentarius</name>
    <dbReference type="NCBI Taxonomy" id="745311"/>
    <lineage>
        <taxon>Bacteria</taxon>
        <taxon>Pseudomonadati</taxon>
        <taxon>Pseudomonadota</taxon>
        <taxon>Alphaproteobacteria</taxon>
        <taxon>Rhodobacterales</taxon>
        <taxon>Roseobacteraceae</taxon>
        <taxon>Primorskyibacter</taxon>
    </lineage>
</organism>
<dbReference type="SUPFAM" id="SSF142877">
    <property type="entry name" value="EndoU-like"/>
    <property type="match status" value="1"/>
</dbReference>
<dbReference type="CDD" id="cd21159">
    <property type="entry name" value="XendoU"/>
    <property type="match status" value="1"/>
</dbReference>
<dbReference type="PROSITE" id="PS51959">
    <property type="entry name" value="ENDOU"/>
    <property type="match status" value="1"/>
</dbReference>
<dbReference type="InterPro" id="IPR001322">
    <property type="entry name" value="Lamin_tail_dom"/>
</dbReference>
<evidence type="ECO:0000259" key="11">
    <source>
        <dbReference type="PROSITE" id="PS51841"/>
    </source>
</evidence>
<dbReference type="GO" id="GO:0003723">
    <property type="term" value="F:RNA binding"/>
    <property type="evidence" value="ECO:0007669"/>
    <property type="project" value="UniProtKB-KW"/>
</dbReference>
<dbReference type="EMBL" id="SLZU01000043">
    <property type="protein sequence ID" value="TCS51114.1"/>
    <property type="molecule type" value="Genomic_DNA"/>
</dbReference>
<evidence type="ECO:0000256" key="10">
    <source>
        <dbReference type="ARBA" id="ARBA00023239"/>
    </source>
</evidence>
<proteinExistence type="inferred from homology"/>
<keyword evidence="10" id="KW-0456">Lyase</keyword>
<dbReference type="InterPro" id="IPR036415">
    <property type="entry name" value="Lamin_tail_dom_sf"/>
</dbReference>
<evidence type="ECO:0000256" key="2">
    <source>
        <dbReference type="ARBA" id="ARBA00010168"/>
    </source>
</evidence>
<dbReference type="PROSITE" id="PS51841">
    <property type="entry name" value="LTD"/>
    <property type="match status" value="1"/>
</dbReference>
<evidence type="ECO:0000256" key="8">
    <source>
        <dbReference type="ARBA" id="ARBA00022884"/>
    </source>
</evidence>
<dbReference type="PANTHER" id="PTHR12439">
    <property type="entry name" value="PLACENTAL PROTEIN 11-RELATED"/>
    <property type="match status" value="1"/>
</dbReference>
<dbReference type="InterPro" id="IPR037227">
    <property type="entry name" value="EndoU-like"/>
</dbReference>
<dbReference type="InterPro" id="IPR018998">
    <property type="entry name" value="EndoU_C"/>
</dbReference>
<evidence type="ECO:0000256" key="7">
    <source>
        <dbReference type="ARBA" id="ARBA00022801"/>
    </source>
</evidence>
<evidence type="ECO:0000256" key="9">
    <source>
        <dbReference type="ARBA" id="ARBA00023211"/>
    </source>
</evidence>
<keyword evidence="7" id="KW-0378">Hydrolase</keyword>
<dbReference type="Gene3D" id="2.60.40.1260">
    <property type="entry name" value="Lamin Tail domain"/>
    <property type="match status" value="1"/>
</dbReference>
<sequence>MTSNIYQELWDIDLKNGGCTVSGRDMQGNWVHPDADILVDEQLEATSASDAAPEPLFHFVNPDKLSRLTYTAFIDLLNNYVVNARLSEDHLGDNAIEDQEITRFMDVMLETDVMRRAEAFVRAELVSELSAEALRSEILRMWFELYTNHFNSIAISHASGFEHVMVGEGKLKGNGIGGYHSWIKFYLDEQSGRVDFRGFNYDGNFNRTSKAGASFPYVATVAMSWTQLDIRGQPVGKLNKDLGGFFIGPSPELQMALGTIAFYESVAGRYSSAATGLKNDQKAVMLMNGRFHLVLYRNTTEDQMGGDRIRSFWPKFIAPIESTEADVVVPVGEHAGDQNSGVVRIRRSLVNPEGSDFGREWVEIENTGSVIVDITGWTLRDKSDRAQILQGQIEPQKTRRIVVSRETAAHPQLGNKGGQIVLRDGSDALQACVGYGASGEGVVLHFVDE</sequence>
<dbReference type="GO" id="GO:0046872">
    <property type="term" value="F:metal ion binding"/>
    <property type="evidence" value="ECO:0007669"/>
    <property type="project" value="UniProtKB-KW"/>
</dbReference>
<keyword evidence="9" id="KW-0464">Manganese</keyword>
<accession>A0A4R3IS13</accession>
<comment type="subunit">
    <text evidence="3">Monomer.</text>
</comment>
<dbReference type="Pfam" id="PF00932">
    <property type="entry name" value="LTD"/>
    <property type="match status" value="1"/>
</dbReference>
<dbReference type="SUPFAM" id="SSF74853">
    <property type="entry name" value="Lamin A/C globular tail domain"/>
    <property type="match status" value="1"/>
</dbReference>
<evidence type="ECO:0000313" key="14">
    <source>
        <dbReference type="Proteomes" id="UP000295696"/>
    </source>
</evidence>
<dbReference type="AlphaFoldDB" id="A0A4R3IS13"/>
<gene>
    <name evidence="13" type="ORF">EDD52_1434</name>
</gene>
<dbReference type="PANTHER" id="PTHR12439:SF11">
    <property type="entry name" value="URIDYLATE-SPECIFIC ENDORIBONUCLEASE"/>
    <property type="match status" value="1"/>
</dbReference>
<evidence type="ECO:0000256" key="6">
    <source>
        <dbReference type="ARBA" id="ARBA00022759"/>
    </source>
</evidence>
<evidence type="ECO:0000256" key="1">
    <source>
        <dbReference type="ARBA" id="ARBA00001936"/>
    </source>
</evidence>
<feature type="domain" description="EndoU" evidence="12">
    <location>
        <begin position="1"/>
        <end position="318"/>
    </location>
</feature>
<dbReference type="GO" id="GO:0016787">
    <property type="term" value="F:hydrolase activity"/>
    <property type="evidence" value="ECO:0007669"/>
    <property type="project" value="UniProtKB-KW"/>
</dbReference>
<evidence type="ECO:0000256" key="5">
    <source>
        <dbReference type="ARBA" id="ARBA00022723"/>
    </source>
</evidence>
<name>A0A4R3IS13_9RHOB</name>
<protein>
    <submittedName>
        <fullName evidence="13">Poly(U)-specific endoribonuclease</fullName>
    </submittedName>
</protein>
<comment type="cofactor">
    <cofactor evidence="1">
        <name>Mn(2+)</name>
        <dbReference type="ChEBI" id="CHEBI:29035"/>
    </cofactor>
</comment>
<comment type="similarity">
    <text evidence="2">Belongs to the ENDOU family.</text>
</comment>